<dbReference type="Pfam" id="PF05336">
    <property type="entry name" value="rhaM"/>
    <property type="match status" value="1"/>
</dbReference>
<dbReference type="PANTHER" id="PTHR43239">
    <property type="entry name" value="UPF0734 PROTEIN DDB_G0273871/DDB_G0273177"/>
    <property type="match status" value="1"/>
</dbReference>
<protein>
    <recommendedName>
        <fullName evidence="3">L-rhamnose mutarotase</fullName>
    </recommendedName>
</protein>
<sequence>MIVDAEDHFSLEKKAIMDTQNKKVQEWERLMDTFQQKPEFSKNGEKWILMNKIFDLSEYE</sequence>
<name>A0A1I1J8D2_9FLAO</name>
<dbReference type="STRING" id="1334022.SAMN04487907_104209"/>
<accession>A0A1I1J8D2</accession>
<dbReference type="PANTHER" id="PTHR43239:SF1">
    <property type="entry name" value="UPF0734 PROTEIN DDB_G0273871_DDB_G0273177"/>
    <property type="match status" value="1"/>
</dbReference>
<dbReference type="AlphaFoldDB" id="A0A1I1J8D2"/>
<dbReference type="GO" id="GO:0016857">
    <property type="term" value="F:racemase and epimerase activity, acting on carbohydrates and derivatives"/>
    <property type="evidence" value="ECO:0007669"/>
    <property type="project" value="InterPro"/>
</dbReference>
<dbReference type="InterPro" id="IPR008000">
    <property type="entry name" value="Rham/fucose_mutarotase"/>
</dbReference>
<evidence type="ECO:0000313" key="2">
    <source>
        <dbReference type="Proteomes" id="UP000199438"/>
    </source>
</evidence>
<evidence type="ECO:0008006" key="3">
    <source>
        <dbReference type="Google" id="ProtNLM"/>
    </source>
</evidence>
<reference evidence="2" key="1">
    <citation type="submission" date="2016-10" db="EMBL/GenBank/DDBJ databases">
        <authorList>
            <person name="Varghese N."/>
            <person name="Submissions S."/>
        </authorList>
    </citation>
    <scope>NUCLEOTIDE SEQUENCE [LARGE SCALE GENOMIC DNA]</scope>
    <source>
        <strain evidence="2">DSM 24499</strain>
    </source>
</reference>
<dbReference type="InterPro" id="IPR052996">
    <property type="entry name" value="Carb_Metab_Mutarotase"/>
</dbReference>
<dbReference type="EMBL" id="FOKV01000004">
    <property type="protein sequence ID" value="SFC44706.1"/>
    <property type="molecule type" value="Genomic_DNA"/>
</dbReference>
<organism evidence="1 2">
    <name type="scientific">Zunongwangia mangrovi</name>
    <dbReference type="NCBI Taxonomy" id="1334022"/>
    <lineage>
        <taxon>Bacteria</taxon>
        <taxon>Pseudomonadati</taxon>
        <taxon>Bacteroidota</taxon>
        <taxon>Flavobacteriia</taxon>
        <taxon>Flavobacteriales</taxon>
        <taxon>Flavobacteriaceae</taxon>
        <taxon>Zunongwangia</taxon>
    </lineage>
</organism>
<evidence type="ECO:0000313" key="1">
    <source>
        <dbReference type="EMBL" id="SFC44706.1"/>
    </source>
</evidence>
<proteinExistence type="predicted"/>
<dbReference type="Proteomes" id="UP000199438">
    <property type="component" value="Unassembled WGS sequence"/>
</dbReference>
<gene>
    <name evidence="1" type="ORF">SAMN04487907_104209</name>
</gene>
<keyword evidence="2" id="KW-1185">Reference proteome</keyword>